<dbReference type="RefSeq" id="WP_141645017.1">
    <property type="nucleotide sequence ID" value="NZ_VIFM01000106.1"/>
</dbReference>
<evidence type="ECO:0000313" key="2">
    <source>
        <dbReference type="Proteomes" id="UP000315369"/>
    </source>
</evidence>
<accession>A0A540WW89</accession>
<name>A0A540WW89_9BACT</name>
<organism evidence="1 2">
    <name type="scientific">Myxococcus llanfairpwllgwyngyllgogerychwyrndrobwllllantysiliogogogochensis</name>
    <dbReference type="NCBI Taxonomy" id="2590453"/>
    <lineage>
        <taxon>Bacteria</taxon>
        <taxon>Pseudomonadati</taxon>
        <taxon>Myxococcota</taxon>
        <taxon>Myxococcia</taxon>
        <taxon>Myxococcales</taxon>
        <taxon>Cystobacterineae</taxon>
        <taxon>Myxococcaceae</taxon>
        <taxon>Myxococcus</taxon>
    </lineage>
</organism>
<evidence type="ECO:0000313" key="1">
    <source>
        <dbReference type="EMBL" id="TQF13276.1"/>
    </source>
</evidence>
<dbReference type="EMBL" id="VIFM01000106">
    <property type="protein sequence ID" value="TQF13276.1"/>
    <property type="molecule type" value="Genomic_DNA"/>
</dbReference>
<gene>
    <name evidence="1" type="ORF">FJV41_24785</name>
</gene>
<dbReference type="AlphaFoldDB" id="A0A540WW89"/>
<dbReference type="OrthoDB" id="254269at2"/>
<dbReference type="Proteomes" id="UP000315369">
    <property type="component" value="Unassembled WGS sequence"/>
</dbReference>
<reference evidence="1 2" key="1">
    <citation type="submission" date="2019-06" db="EMBL/GenBank/DDBJ databases">
        <authorList>
            <person name="Livingstone P."/>
            <person name="Whitworth D."/>
        </authorList>
    </citation>
    <scope>NUCLEOTIDE SEQUENCE [LARGE SCALE GENOMIC DNA]</scope>
    <source>
        <strain evidence="1 2">AM401</strain>
    </source>
</reference>
<proteinExistence type="predicted"/>
<sequence>MSVKLLLAGRRGGDVPFTPSSENARSWLRQVEQWFQGNAKEWLESSHLSTGPHGAPMLRLRLHPAAGEVSILAASGARVVISAETTAVGPGYHVFLCDLLKAMGQSLDLHWAEADEAMGVGDPTGYFHTDDAGPVEVHMLAWLQESVGQVLRLRSRGESGFAMSMRFGHTFEYPGALLTPLGPRDERWMRRVYEDPRLGMDVFPWWKQGVGAHARLGRALCRLWTEVVWRPPLLDEERRLLREVARALELAWREDPELAYPWREWREVLGYLGVGGTLAELVHRHAAFHAARGPSIGYRRGAVQVALPAGWEIRIPGSLAEAHLEDGTWVARDHRRSVRFVPLEDATEDSLAPTTAERRAMELEYRGERVSGRASLHMEPGECRLTAVCSSGRHRALCVVSFDDPEEEDWALGTWRSLDHAVAA</sequence>
<protein>
    <submittedName>
        <fullName evidence="1">Uncharacterized protein</fullName>
    </submittedName>
</protein>
<comment type="caution">
    <text evidence="1">The sequence shown here is derived from an EMBL/GenBank/DDBJ whole genome shotgun (WGS) entry which is preliminary data.</text>
</comment>
<keyword evidence="2" id="KW-1185">Reference proteome</keyword>